<comment type="subcellular location">
    <subcellularLocation>
        <location evidence="1">Nucleus</location>
    </subcellularLocation>
</comment>
<evidence type="ECO:0000256" key="6">
    <source>
        <dbReference type="ARBA" id="ARBA00023242"/>
    </source>
</evidence>
<sequence length="234" mass="26424">MEVGSHMSVEESEMITQLLGAQCFEDYNHDFNSCFSSSYYSSNWPQEGTCIGLNWEGYNGYCNLGASTNSEDIINPKPTKRKCEIESNLDSCIQVPKKKALTSTTNASEENEGMNEEKNHDDSSSCLSENDSTDKSKASNSTGKYTKSSLYARKRRERINQRLRTLQKLIPNGTKVDISTMLEEAYQYVKFLQHQIKILSSNELWMYAPIAFNGMDEEINLDISQAQQSAVKLA</sequence>
<comment type="similarity">
    <text evidence="2">Belongs to the bHLH protein family.</text>
</comment>
<evidence type="ECO:0000313" key="10">
    <source>
        <dbReference type="Proteomes" id="UP000623129"/>
    </source>
</evidence>
<dbReference type="InterPro" id="IPR011598">
    <property type="entry name" value="bHLH_dom"/>
</dbReference>
<evidence type="ECO:0000256" key="3">
    <source>
        <dbReference type="ARBA" id="ARBA00023015"/>
    </source>
</evidence>
<dbReference type="FunFam" id="4.10.280.10:FF:000022">
    <property type="entry name" value="Basic helix-loop-helix transcription factor"/>
    <property type="match status" value="1"/>
</dbReference>
<dbReference type="PROSITE" id="PS50888">
    <property type="entry name" value="BHLH"/>
    <property type="match status" value="1"/>
</dbReference>
<keyword evidence="6" id="KW-0539">Nucleus</keyword>
<dbReference type="Proteomes" id="UP000623129">
    <property type="component" value="Unassembled WGS sequence"/>
</dbReference>
<dbReference type="PANTHER" id="PTHR16223:SF274">
    <property type="entry name" value="TRANSCRIPTION FACTOR BHLH84"/>
    <property type="match status" value="1"/>
</dbReference>
<dbReference type="SMART" id="SM00353">
    <property type="entry name" value="HLH"/>
    <property type="match status" value="1"/>
</dbReference>
<evidence type="ECO:0000256" key="2">
    <source>
        <dbReference type="ARBA" id="ARBA00005510"/>
    </source>
</evidence>
<feature type="domain" description="BHLH" evidence="8">
    <location>
        <begin position="143"/>
        <end position="192"/>
    </location>
</feature>
<dbReference type="EMBL" id="SWLB01000006">
    <property type="protein sequence ID" value="KAF3338131.1"/>
    <property type="molecule type" value="Genomic_DNA"/>
</dbReference>
<name>A0A833RFB8_9POAL</name>
<keyword evidence="4" id="KW-0238">DNA-binding</keyword>
<accession>A0A833RFB8</accession>
<dbReference type="OrthoDB" id="651283at2759"/>
<gene>
    <name evidence="9" type="ORF">FCM35_KLT18718</name>
</gene>
<evidence type="ECO:0000256" key="7">
    <source>
        <dbReference type="SAM" id="MobiDB-lite"/>
    </source>
</evidence>
<evidence type="ECO:0000313" key="9">
    <source>
        <dbReference type="EMBL" id="KAF3338131.1"/>
    </source>
</evidence>
<evidence type="ECO:0000256" key="4">
    <source>
        <dbReference type="ARBA" id="ARBA00023125"/>
    </source>
</evidence>
<dbReference type="GO" id="GO:0000981">
    <property type="term" value="F:DNA-binding transcription factor activity, RNA polymerase II-specific"/>
    <property type="evidence" value="ECO:0007669"/>
    <property type="project" value="TreeGrafter"/>
</dbReference>
<dbReference type="GO" id="GO:0046983">
    <property type="term" value="F:protein dimerization activity"/>
    <property type="evidence" value="ECO:0007669"/>
    <property type="project" value="InterPro"/>
</dbReference>
<evidence type="ECO:0000256" key="1">
    <source>
        <dbReference type="ARBA" id="ARBA00004123"/>
    </source>
</evidence>
<keyword evidence="5" id="KW-0804">Transcription</keyword>
<feature type="compositionally biased region" description="Polar residues" evidence="7">
    <location>
        <begin position="138"/>
        <end position="149"/>
    </location>
</feature>
<dbReference type="InterPro" id="IPR036638">
    <property type="entry name" value="HLH_DNA-bd_sf"/>
</dbReference>
<dbReference type="InterPro" id="IPR045843">
    <property type="entry name" value="IND-like"/>
</dbReference>
<dbReference type="CDD" id="cd11454">
    <property type="entry name" value="bHLH_AtIND_like"/>
    <property type="match status" value="1"/>
</dbReference>
<comment type="caution">
    <text evidence="9">The sequence shown here is derived from an EMBL/GenBank/DDBJ whole genome shotgun (WGS) entry which is preliminary data.</text>
</comment>
<dbReference type="AlphaFoldDB" id="A0A833RFB8"/>
<feature type="region of interest" description="Disordered" evidence="7">
    <location>
        <begin position="100"/>
        <end position="151"/>
    </location>
</feature>
<keyword evidence="10" id="KW-1185">Reference proteome</keyword>
<dbReference type="SUPFAM" id="SSF47459">
    <property type="entry name" value="HLH, helix-loop-helix DNA-binding domain"/>
    <property type="match status" value="1"/>
</dbReference>
<dbReference type="Gene3D" id="4.10.280.10">
    <property type="entry name" value="Helix-loop-helix DNA-binding domain"/>
    <property type="match status" value="1"/>
</dbReference>
<evidence type="ECO:0000256" key="5">
    <source>
        <dbReference type="ARBA" id="ARBA00023163"/>
    </source>
</evidence>
<organism evidence="9 10">
    <name type="scientific">Carex littledalei</name>
    <dbReference type="NCBI Taxonomy" id="544730"/>
    <lineage>
        <taxon>Eukaryota</taxon>
        <taxon>Viridiplantae</taxon>
        <taxon>Streptophyta</taxon>
        <taxon>Embryophyta</taxon>
        <taxon>Tracheophyta</taxon>
        <taxon>Spermatophyta</taxon>
        <taxon>Magnoliopsida</taxon>
        <taxon>Liliopsida</taxon>
        <taxon>Poales</taxon>
        <taxon>Cyperaceae</taxon>
        <taxon>Cyperoideae</taxon>
        <taxon>Cariceae</taxon>
        <taxon>Carex</taxon>
        <taxon>Carex subgen. Euthyceras</taxon>
    </lineage>
</organism>
<dbReference type="PANTHER" id="PTHR16223">
    <property type="entry name" value="TRANSCRIPTION FACTOR BHLH83-RELATED"/>
    <property type="match status" value="1"/>
</dbReference>
<evidence type="ECO:0000259" key="8">
    <source>
        <dbReference type="PROSITE" id="PS50888"/>
    </source>
</evidence>
<dbReference type="GO" id="GO:0005634">
    <property type="term" value="C:nucleus"/>
    <property type="evidence" value="ECO:0007669"/>
    <property type="project" value="UniProtKB-SubCell"/>
</dbReference>
<dbReference type="Pfam" id="PF00010">
    <property type="entry name" value="HLH"/>
    <property type="match status" value="1"/>
</dbReference>
<reference evidence="9" key="1">
    <citation type="submission" date="2020-01" db="EMBL/GenBank/DDBJ databases">
        <title>Genome sequence of Kobresia littledalei, the first chromosome-level genome in the family Cyperaceae.</title>
        <authorList>
            <person name="Qu G."/>
        </authorList>
    </citation>
    <scope>NUCLEOTIDE SEQUENCE</scope>
    <source>
        <strain evidence="9">C.B.Clarke</strain>
        <tissue evidence="9">Leaf</tissue>
    </source>
</reference>
<proteinExistence type="inferred from homology"/>
<protein>
    <submittedName>
        <fullName evidence="9">Transcription factor bHLH84</fullName>
    </submittedName>
</protein>
<dbReference type="GO" id="GO:0000978">
    <property type="term" value="F:RNA polymerase II cis-regulatory region sequence-specific DNA binding"/>
    <property type="evidence" value="ECO:0007669"/>
    <property type="project" value="TreeGrafter"/>
</dbReference>
<keyword evidence="3" id="KW-0805">Transcription regulation</keyword>